<keyword evidence="4" id="KW-0732">Signal</keyword>
<protein>
    <submittedName>
        <fullName evidence="6">Cellulase family glycosylhydrolase</fullName>
    </submittedName>
</protein>
<dbReference type="EMBL" id="JBBMFL010000003">
    <property type="protein sequence ID" value="MEQ2544046.1"/>
    <property type="molecule type" value="Genomic_DNA"/>
</dbReference>
<organism evidence="6 7">
    <name type="scientific">Alistipes intestinihominis</name>
    <dbReference type="NCBI Taxonomy" id="3133172"/>
    <lineage>
        <taxon>Bacteria</taxon>
        <taxon>Pseudomonadati</taxon>
        <taxon>Bacteroidota</taxon>
        <taxon>Bacteroidia</taxon>
        <taxon>Bacteroidales</taxon>
        <taxon>Rikenellaceae</taxon>
        <taxon>Alistipes</taxon>
    </lineage>
</organism>
<keyword evidence="7" id="KW-1185">Reference proteome</keyword>
<dbReference type="Proteomes" id="UP001460202">
    <property type="component" value="Unassembled WGS sequence"/>
</dbReference>
<name>A0ABV1GV27_9BACT</name>
<sequence>MKKTTILFAAILTVLTIHTTGACASERWTKAQAQAWGEANPWFCGFNYIPANAVNYTAMWDKTSFSPEVMERELALAEETGLNCARVVLQYAVYAENPKHFIKAFDKFLSICDKHRIKAMPIFFDDCVFGANTDPVTGSQPEPLKGWYAWAWSPSPGHTMVIDERTHPLLETYVKDIMTRFGQDDRIFVWDLYNEPTNSGLGDRSLPLLKNVVKWAREVDVKQPITIGVWCGNEGLNRFCLDNSDIVSFHCYADANHTRNTCRELKKEGRPVICTEWMNRPAASTIPTVLPVFAEERVGCMLWGLVNGKTQTDLPWGHRPEHGEYKGPWQHDIYHGDFTPYDQAEIDLLKKYCK</sequence>
<dbReference type="PROSITE" id="PS51257">
    <property type="entry name" value="PROKAR_LIPOPROTEIN"/>
    <property type="match status" value="1"/>
</dbReference>
<evidence type="ECO:0000256" key="3">
    <source>
        <dbReference type="RuleBase" id="RU361153"/>
    </source>
</evidence>
<dbReference type="InterPro" id="IPR017853">
    <property type="entry name" value="GH"/>
</dbReference>
<comment type="similarity">
    <text evidence="3">Belongs to the glycosyl hydrolase 5 (cellulase A) family.</text>
</comment>
<reference evidence="6 7" key="1">
    <citation type="submission" date="2024-03" db="EMBL/GenBank/DDBJ databases">
        <title>Human intestinal bacterial collection.</title>
        <authorList>
            <person name="Pauvert C."/>
            <person name="Hitch T.C.A."/>
            <person name="Clavel T."/>
        </authorList>
    </citation>
    <scope>NUCLEOTIDE SEQUENCE [LARGE SCALE GENOMIC DNA]</scope>
    <source>
        <strain evidence="6 7">CLA-KB-H122</strain>
    </source>
</reference>
<dbReference type="Pfam" id="PF00150">
    <property type="entry name" value="Cellulase"/>
    <property type="match status" value="1"/>
</dbReference>
<evidence type="ECO:0000313" key="6">
    <source>
        <dbReference type="EMBL" id="MEQ2544046.1"/>
    </source>
</evidence>
<evidence type="ECO:0000256" key="1">
    <source>
        <dbReference type="ARBA" id="ARBA00022801"/>
    </source>
</evidence>
<proteinExistence type="inferred from homology"/>
<dbReference type="Gene3D" id="3.20.20.80">
    <property type="entry name" value="Glycosidases"/>
    <property type="match status" value="1"/>
</dbReference>
<feature type="signal peptide" evidence="4">
    <location>
        <begin position="1"/>
        <end position="24"/>
    </location>
</feature>
<keyword evidence="2 3" id="KW-0326">Glycosidase</keyword>
<feature type="domain" description="Glycoside hydrolase family 5" evidence="5">
    <location>
        <begin position="166"/>
        <end position="303"/>
    </location>
</feature>
<keyword evidence="1 3" id="KW-0378">Hydrolase</keyword>
<gene>
    <name evidence="6" type="ORF">WMO46_03655</name>
</gene>
<evidence type="ECO:0000313" key="7">
    <source>
        <dbReference type="Proteomes" id="UP001460202"/>
    </source>
</evidence>
<evidence type="ECO:0000256" key="2">
    <source>
        <dbReference type="ARBA" id="ARBA00023295"/>
    </source>
</evidence>
<accession>A0ABV1GV27</accession>
<comment type="caution">
    <text evidence="6">The sequence shown here is derived from an EMBL/GenBank/DDBJ whole genome shotgun (WGS) entry which is preliminary data.</text>
</comment>
<feature type="chain" id="PRO_5045807069" evidence="4">
    <location>
        <begin position="25"/>
        <end position="354"/>
    </location>
</feature>
<dbReference type="RefSeq" id="WP_349093823.1">
    <property type="nucleotide sequence ID" value="NZ_JBBMFL010000003.1"/>
</dbReference>
<evidence type="ECO:0000256" key="4">
    <source>
        <dbReference type="SAM" id="SignalP"/>
    </source>
</evidence>
<dbReference type="SUPFAM" id="SSF51445">
    <property type="entry name" value="(Trans)glycosidases"/>
    <property type="match status" value="1"/>
</dbReference>
<evidence type="ECO:0000259" key="5">
    <source>
        <dbReference type="Pfam" id="PF00150"/>
    </source>
</evidence>
<dbReference type="InterPro" id="IPR001547">
    <property type="entry name" value="Glyco_hydro_5"/>
</dbReference>